<comment type="caution">
    <text evidence="1">The sequence shown here is derived from an EMBL/GenBank/DDBJ whole genome shotgun (WGS) entry which is preliminary data.</text>
</comment>
<sequence>MDIILHAGAHRTATTSFQAYLRTHGAALKPRGIGFWGPRRTRNGLLFDVVERPESPEAARRAAGRLGVNLEKSRGLGLRHLVITDENMIGTARNCLRQQALYPAIGERMARLSAAAGGAVKITLQIRSLDHWWASVAAYLVPRGQSRPAPDAIAALARGTRSWRAVITDLACACPDATIQVTPFECFADRPDLLLQVMTGEPGLPLAETGRFLENRRPDTAALHAALEARGEDTGGLQEAPVPTRWSPFDEVQSARLRHAYEQDLAWLRAGADGLATLTETPQPSTGTETRTRLP</sequence>
<evidence type="ECO:0008006" key="3">
    <source>
        <dbReference type="Google" id="ProtNLM"/>
    </source>
</evidence>
<gene>
    <name evidence="1" type="ORF">OA50_03622</name>
</gene>
<evidence type="ECO:0000313" key="1">
    <source>
        <dbReference type="EMBL" id="KHQ51983.1"/>
    </source>
</evidence>
<name>A0A0B3RZ40_9RHOB</name>
<protein>
    <recommendedName>
        <fullName evidence="3">Sulfotransferase family protein</fullName>
    </recommendedName>
</protein>
<organism evidence="1 2">
    <name type="scientific">Mameliella alba</name>
    <dbReference type="NCBI Taxonomy" id="561184"/>
    <lineage>
        <taxon>Bacteria</taxon>
        <taxon>Pseudomonadati</taxon>
        <taxon>Pseudomonadota</taxon>
        <taxon>Alphaproteobacteria</taxon>
        <taxon>Rhodobacterales</taxon>
        <taxon>Roseobacteraceae</taxon>
        <taxon>Mameliella</taxon>
    </lineage>
</organism>
<dbReference type="InterPro" id="IPR027417">
    <property type="entry name" value="P-loop_NTPase"/>
</dbReference>
<dbReference type="Proteomes" id="UP000030960">
    <property type="component" value="Unassembled WGS sequence"/>
</dbReference>
<dbReference type="SUPFAM" id="SSF52540">
    <property type="entry name" value="P-loop containing nucleoside triphosphate hydrolases"/>
    <property type="match status" value="1"/>
</dbReference>
<proteinExistence type="predicted"/>
<dbReference type="PATRIC" id="fig|1515334.3.peg.3641"/>
<dbReference type="STRING" id="561184.SAMN05216376_104206"/>
<dbReference type="RefSeq" id="WP_223306244.1">
    <property type="nucleotide sequence ID" value="NZ_JSUQ01000014.1"/>
</dbReference>
<keyword evidence="2" id="KW-1185">Reference proteome</keyword>
<dbReference type="EMBL" id="JSUQ01000014">
    <property type="protein sequence ID" value="KHQ51983.1"/>
    <property type="molecule type" value="Genomic_DNA"/>
</dbReference>
<accession>A0A0B3RZ40</accession>
<dbReference type="AlphaFoldDB" id="A0A0B3RZ40"/>
<evidence type="ECO:0000313" key="2">
    <source>
        <dbReference type="Proteomes" id="UP000030960"/>
    </source>
</evidence>
<reference evidence="1 2" key="1">
    <citation type="submission" date="2014-10" db="EMBL/GenBank/DDBJ databases">
        <title>Genome sequence of Ponticoccus sp. strain UMTAT08 isolated from clonal culture of toxic dinoflagellate Alexandrium tamiyavanichii.</title>
        <authorList>
            <person name="Gan H.Y."/>
            <person name="Muhd D.-D."/>
            <person name="Mohd Noor M.E."/>
            <person name="Yeong Y.S."/>
            <person name="Usup G."/>
        </authorList>
    </citation>
    <scope>NUCLEOTIDE SEQUENCE [LARGE SCALE GENOMIC DNA]</scope>
    <source>
        <strain evidence="1 2">UMTAT08</strain>
    </source>
</reference>